<evidence type="ECO:0000256" key="8">
    <source>
        <dbReference type="SAM" id="MobiDB-lite"/>
    </source>
</evidence>
<dbReference type="InterPro" id="IPR019544">
    <property type="entry name" value="Tetratricopeptide_SHNi-TPR_dom"/>
</dbReference>
<comment type="similarity">
    <text evidence="2">Belongs to the NASP family.</text>
</comment>
<dbReference type="Proteomes" id="UP001211065">
    <property type="component" value="Unassembled WGS sequence"/>
</dbReference>
<dbReference type="InterPro" id="IPR011990">
    <property type="entry name" value="TPR-like_helical_dom_sf"/>
</dbReference>
<dbReference type="GO" id="GO:0042393">
    <property type="term" value="F:histone binding"/>
    <property type="evidence" value="ECO:0007669"/>
    <property type="project" value="TreeGrafter"/>
</dbReference>
<dbReference type="PANTHER" id="PTHR15081:SF1">
    <property type="entry name" value="NUCLEAR AUTOANTIGENIC SPERM PROTEIN"/>
    <property type="match status" value="1"/>
</dbReference>
<dbReference type="GO" id="GO:0005654">
    <property type="term" value="C:nucleoplasm"/>
    <property type="evidence" value="ECO:0007669"/>
    <property type="project" value="TreeGrafter"/>
</dbReference>
<dbReference type="SUPFAM" id="SSF48452">
    <property type="entry name" value="TPR-like"/>
    <property type="match status" value="1"/>
</dbReference>
<keyword evidence="3" id="KW-0677">Repeat</keyword>
<reference evidence="10" key="1">
    <citation type="submission" date="2020-05" db="EMBL/GenBank/DDBJ databases">
        <title>Phylogenomic resolution of chytrid fungi.</title>
        <authorList>
            <person name="Stajich J.E."/>
            <person name="Amses K."/>
            <person name="Simmons R."/>
            <person name="Seto K."/>
            <person name="Myers J."/>
            <person name="Bonds A."/>
            <person name="Quandt C.A."/>
            <person name="Barry K."/>
            <person name="Liu P."/>
            <person name="Grigoriev I."/>
            <person name="Longcore J.E."/>
            <person name="James T.Y."/>
        </authorList>
    </citation>
    <scope>NUCLEOTIDE SEQUENCE</scope>
    <source>
        <strain evidence="10">JEL0476</strain>
    </source>
</reference>
<dbReference type="PANTHER" id="PTHR15081">
    <property type="entry name" value="NUCLEAR AUTOANTIGENIC SPERM PROTEIN NASP -RELATED"/>
    <property type="match status" value="1"/>
</dbReference>
<dbReference type="SMART" id="SM00028">
    <property type="entry name" value="TPR"/>
    <property type="match status" value="2"/>
</dbReference>
<feature type="repeat" description="TPR" evidence="6">
    <location>
        <begin position="144"/>
        <end position="177"/>
    </location>
</feature>
<accession>A0AAD5TUU6</accession>
<evidence type="ECO:0000256" key="2">
    <source>
        <dbReference type="ARBA" id="ARBA00008402"/>
    </source>
</evidence>
<keyword evidence="11" id="KW-1185">Reference proteome</keyword>
<comment type="caution">
    <text evidence="10">The sequence shown here is derived from an EMBL/GenBank/DDBJ whole genome shotgun (WGS) entry which is preliminary data.</text>
</comment>
<keyword evidence="7" id="KW-0175">Coiled coil</keyword>
<dbReference type="Pfam" id="PF13181">
    <property type="entry name" value="TPR_8"/>
    <property type="match status" value="1"/>
</dbReference>
<feature type="compositionally biased region" description="Polar residues" evidence="8">
    <location>
        <begin position="326"/>
        <end position="339"/>
    </location>
</feature>
<dbReference type="GO" id="GO:0034080">
    <property type="term" value="P:CENP-A containing chromatin assembly"/>
    <property type="evidence" value="ECO:0007669"/>
    <property type="project" value="TreeGrafter"/>
</dbReference>
<organism evidence="10 11">
    <name type="scientific">Clydaea vesicula</name>
    <dbReference type="NCBI Taxonomy" id="447962"/>
    <lineage>
        <taxon>Eukaryota</taxon>
        <taxon>Fungi</taxon>
        <taxon>Fungi incertae sedis</taxon>
        <taxon>Chytridiomycota</taxon>
        <taxon>Chytridiomycota incertae sedis</taxon>
        <taxon>Chytridiomycetes</taxon>
        <taxon>Lobulomycetales</taxon>
        <taxon>Lobulomycetaceae</taxon>
        <taxon>Clydaea</taxon>
    </lineage>
</organism>
<dbReference type="AlphaFoldDB" id="A0AAD5TUU6"/>
<evidence type="ECO:0000256" key="7">
    <source>
        <dbReference type="SAM" id="Coils"/>
    </source>
</evidence>
<evidence type="ECO:0000256" key="5">
    <source>
        <dbReference type="ARBA" id="ARBA00023242"/>
    </source>
</evidence>
<dbReference type="GO" id="GO:0006335">
    <property type="term" value="P:DNA replication-dependent chromatin assembly"/>
    <property type="evidence" value="ECO:0007669"/>
    <property type="project" value="TreeGrafter"/>
</dbReference>
<proteinExistence type="inferred from homology"/>
<sequence>MEEPLIDNELLMETGKKAFREEDYDLAQDLKLISVSNYGENSSESIQAHFHYGITLLQKAIQKSELLGGNEDNIEAIKVEEEPVVHKNNLFFEEDSVNQHEAENGEDEEVEEEEDDLQLAWIILEKLRCILMDKQEEKMELLLADVYLNLGKISMENETWDQSISDFENALNLKSKTLKEYHRDFSELNYLLGLSYEFKFEFEKSLEYFKKSVNVLELKLEYLGGSSEKDKKGKNSLKAGESVGEKEEIEELLIDLGLKLDDLKFKIKEKKEKEELLNNSNVKEEAEKDFLDIAKQKEDVKINDLNSFVKRKIKKKLEETLIEQSKTCEENSAIQGEDSSNSHKKRKIE</sequence>
<evidence type="ECO:0000313" key="10">
    <source>
        <dbReference type="EMBL" id="KAJ3206232.1"/>
    </source>
</evidence>
<protein>
    <recommendedName>
        <fullName evidence="9">Tetratricopeptide SHNi-TPR domain-containing protein</fullName>
    </recommendedName>
</protein>
<gene>
    <name evidence="10" type="ORF">HK099_000582</name>
</gene>
<evidence type="ECO:0000313" key="11">
    <source>
        <dbReference type="Proteomes" id="UP001211065"/>
    </source>
</evidence>
<keyword evidence="5" id="KW-0539">Nucleus</keyword>
<evidence type="ECO:0000256" key="6">
    <source>
        <dbReference type="PROSITE-ProRule" id="PRU00339"/>
    </source>
</evidence>
<dbReference type="Pfam" id="PF10516">
    <property type="entry name" value="SHNi-TPR"/>
    <property type="match status" value="1"/>
</dbReference>
<comment type="subcellular location">
    <subcellularLocation>
        <location evidence="1">Nucleus</location>
    </subcellularLocation>
</comment>
<evidence type="ECO:0000256" key="3">
    <source>
        <dbReference type="ARBA" id="ARBA00022737"/>
    </source>
</evidence>
<feature type="region of interest" description="Disordered" evidence="8">
    <location>
        <begin position="326"/>
        <end position="349"/>
    </location>
</feature>
<feature type="domain" description="Tetratricopeptide SHNi-TPR" evidence="9">
    <location>
        <begin position="144"/>
        <end position="178"/>
    </location>
</feature>
<dbReference type="EMBL" id="JADGJW010001138">
    <property type="protein sequence ID" value="KAJ3206232.1"/>
    <property type="molecule type" value="Genomic_DNA"/>
</dbReference>
<evidence type="ECO:0000256" key="1">
    <source>
        <dbReference type="ARBA" id="ARBA00004123"/>
    </source>
</evidence>
<evidence type="ECO:0000259" key="9">
    <source>
        <dbReference type="Pfam" id="PF10516"/>
    </source>
</evidence>
<keyword evidence="4 6" id="KW-0802">TPR repeat</keyword>
<dbReference type="InterPro" id="IPR051730">
    <property type="entry name" value="NASP-like"/>
</dbReference>
<dbReference type="Gene3D" id="1.25.40.10">
    <property type="entry name" value="Tetratricopeptide repeat domain"/>
    <property type="match status" value="1"/>
</dbReference>
<feature type="coiled-coil region" evidence="7">
    <location>
        <begin position="260"/>
        <end position="287"/>
    </location>
</feature>
<dbReference type="InterPro" id="IPR019734">
    <property type="entry name" value="TPR_rpt"/>
</dbReference>
<name>A0AAD5TUU6_9FUNG</name>
<dbReference type="PROSITE" id="PS50005">
    <property type="entry name" value="TPR"/>
    <property type="match status" value="1"/>
</dbReference>
<evidence type="ECO:0000256" key="4">
    <source>
        <dbReference type="ARBA" id="ARBA00022803"/>
    </source>
</evidence>